<dbReference type="InterPro" id="IPR024074">
    <property type="entry name" value="AS_cat/multimer_dom_body"/>
</dbReference>
<evidence type="ECO:0000256" key="6">
    <source>
        <dbReference type="ARBA" id="ARBA00022605"/>
    </source>
</evidence>
<reference evidence="13" key="1">
    <citation type="journal article" date="2020" name="Microbiol. Resour. Announc.">
        <title>Draft Genome Sequences of Thiorhodococcus mannitoliphagus and Thiorhodococcus minor, Purple Sulfur Photosynthetic Bacteria in the Gammaproteobacterial Family Chromatiaceae.</title>
        <authorList>
            <person name="Aviles F.A."/>
            <person name="Meyer T.E."/>
            <person name="Kyndt J.A."/>
        </authorList>
    </citation>
    <scope>NUCLEOTIDE SEQUENCE [LARGE SCALE GENOMIC DNA]</scope>
    <source>
        <strain evidence="13">DSM 18266</strain>
    </source>
</reference>
<organism evidence="12 13">
    <name type="scientific">Thiorhodococcus mannitoliphagus</name>
    <dbReference type="NCBI Taxonomy" id="329406"/>
    <lineage>
        <taxon>Bacteria</taxon>
        <taxon>Pseudomonadati</taxon>
        <taxon>Pseudomonadota</taxon>
        <taxon>Gammaproteobacteria</taxon>
        <taxon>Chromatiales</taxon>
        <taxon>Chromatiaceae</taxon>
        <taxon>Thiorhodococcus</taxon>
    </lineage>
</organism>
<feature type="binding site" evidence="9">
    <location>
        <position position="122"/>
    </location>
    <ligand>
        <name>L-aspartate</name>
        <dbReference type="ChEBI" id="CHEBI:29991"/>
    </ligand>
</feature>
<evidence type="ECO:0000259" key="10">
    <source>
        <dbReference type="Pfam" id="PF00764"/>
    </source>
</evidence>
<dbReference type="FunFam" id="3.40.50.620:FF:000019">
    <property type="entry name" value="Argininosuccinate synthase"/>
    <property type="match status" value="1"/>
</dbReference>
<comment type="subunit">
    <text evidence="2 9">Homotetramer.</text>
</comment>
<feature type="binding site" evidence="9">
    <location>
        <position position="120"/>
    </location>
    <ligand>
        <name>ATP</name>
        <dbReference type="ChEBI" id="CHEBI:30616"/>
    </ligand>
</feature>
<evidence type="ECO:0000256" key="4">
    <source>
        <dbReference type="ARBA" id="ARBA00022571"/>
    </source>
</evidence>
<keyword evidence="4 9" id="KW-0055">Arginine biosynthesis</keyword>
<dbReference type="Gene3D" id="3.40.50.620">
    <property type="entry name" value="HUPs"/>
    <property type="match status" value="1"/>
</dbReference>
<dbReference type="GO" id="GO:0004055">
    <property type="term" value="F:argininosuccinate synthase activity"/>
    <property type="evidence" value="ECO:0007669"/>
    <property type="project" value="UniProtKB-UniRule"/>
</dbReference>
<proteinExistence type="inferred from homology"/>
<dbReference type="InterPro" id="IPR018223">
    <property type="entry name" value="Arginosuc_synth_CS"/>
</dbReference>
<dbReference type="GO" id="GO:0000053">
    <property type="term" value="P:argininosuccinate metabolic process"/>
    <property type="evidence" value="ECO:0007669"/>
    <property type="project" value="TreeGrafter"/>
</dbReference>
<dbReference type="InterPro" id="IPR048267">
    <property type="entry name" value="Arginosuc_syn_N"/>
</dbReference>
<dbReference type="Proteomes" id="UP000471640">
    <property type="component" value="Unassembled WGS sequence"/>
</dbReference>
<dbReference type="EMBL" id="JAAIJR010000007">
    <property type="protein sequence ID" value="NEX19302.1"/>
    <property type="molecule type" value="Genomic_DNA"/>
</dbReference>
<dbReference type="UniPathway" id="UPA00068">
    <property type="reaction ID" value="UER00113"/>
</dbReference>
<accession>A0A6P1DTE3</accession>
<evidence type="ECO:0000313" key="12">
    <source>
        <dbReference type="EMBL" id="NEX19302.1"/>
    </source>
</evidence>
<feature type="binding site" evidence="9">
    <location>
        <position position="191"/>
    </location>
    <ligand>
        <name>L-citrulline</name>
        <dbReference type="ChEBI" id="CHEBI:57743"/>
    </ligand>
</feature>
<comment type="caution">
    <text evidence="12">The sequence shown here is derived from an EMBL/GenBank/DDBJ whole genome shotgun (WGS) entry which is preliminary data.</text>
</comment>
<feature type="domain" description="Arginosuccinate synthase-like N-terminal" evidence="10">
    <location>
        <begin position="8"/>
        <end position="168"/>
    </location>
</feature>
<dbReference type="FunFam" id="3.90.1260.10:FF:000007">
    <property type="entry name" value="Argininosuccinate synthase"/>
    <property type="match status" value="1"/>
</dbReference>
<protein>
    <recommendedName>
        <fullName evidence="3 9">Argininosuccinate synthase</fullName>
        <ecNumber evidence="3 9">6.3.4.5</ecNumber>
    </recommendedName>
    <alternativeName>
        <fullName evidence="9">Citrulline--aspartate ligase</fullName>
    </alternativeName>
</protein>
<dbReference type="InterPro" id="IPR023434">
    <property type="entry name" value="Arginosuc_synth_type_1_subfam"/>
</dbReference>
<dbReference type="GO" id="GO:0005737">
    <property type="term" value="C:cytoplasm"/>
    <property type="evidence" value="ECO:0007669"/>
    <property type="project" value="UniProtKB-SubCell"/>
</dbReference>
<keyword evidence="13" id="KW-1185">Reference proteome</keyword>
<dbReference type="PROSITE" id="PS00565">
    <property type="entry name" value="ARGININOSUCCIN_SYN_2"/>
    <property type="match status" value="1"/>
</dbReference>
<dbReference type="EC" id="6.3.4.5" evidence="3 9"/>
<dbReference type="PROSITE" id="PS00564">
    <property type="entry name" value="ARGININOSUCCIN_SYN_1"/>
    <property type="match status" value="1"/>
</dbReference>
<feature type="binding site" evidence="9">
    <location>
        <position position="279"/>
    </location>
    <ligand>
        <name>L-citrulline</name>
        <dbReference type="ChEBI" id="CHEBI:57743"/>
    </ligand>
</feature>
<comment type="subcellular location">
    <subcellularLocation>
        <location evidence="9">Cytoplasm</location>
    </subcellularLocation>
</comment>
<dbReference type="Pfam" id="PF00764">
    <property type="entry name" value="Arginosuc_synth"/>
    <property type="match status" value="1"/>
</dbReference>
<dbReference type="Pfam" id="PF20979">
    <property type="entry name" value="Arginosuc_syn_C"/>
    <property type="match status" value="1"/>
</dbReference>
<dbReference type="InterPro" id="IPR014729">
    <property type="entry name" value="Rossmann-like_a/b/a_fold"/>
</dbReference>
<dbReference type="InterPro" id="IPR001518">
    <property type="entry name" value="Arginosuc_synth"/>
</dbReference>
<feature type="binding site" evidence="9">
    <location>
        <position position="267"/>
    </location>
    <ligand>
        <name>L-citrulline</name>
        <dbReference type="ChEBI" id="CHEBI:57743"/>
    </ligand>
</feature>
<name>A0A6P1DTE3_9GAMM</name>
<feature type="binding site" evidence="9">
    <location>
        <position position="126"/>
    </location>
    <ligand>
        <name>L-citrulline</name>
        <dbReference type="ChEBI" id="CHEBI:57743"/>
    </ligand>
</feature>
<dbReference type="AlphaFoldDB" id="A0A6P1DTE3"/>
<dbReference type="Gene3D" id="1.20.5.470">
    <property type="entry name" value="Single helix bin"/>
    <property type="match status" value="1"/>
</dbReference>
<evidence type="ECO:0000256" key="1">
    <source>
        <dbReference type="ARBA" id="ARBA00004967"/>
    </source>
</evidence>
<dbReference type="RefSeq" id="WP_164652200.1">
    <property type="nucleotide sequence ID" value="NZ_JAAIJR010000007.1"/>
</dbReference>
<evidence type="ECO:0000256" key="5">
    <source>
        <dbReference type="ARBA" id="ARBA00022598"/>
    </source>
</evidence>
<feature type="binding site" evidence="9">
    <location>
        <position position="95"/>
    </location>
    <ligand>
        <name>L-citrulline</name>
        <dbReference type="ChEBI" id="CHEBI:57743"/>
    </ligand>
</feature>
<dbReference type="CDD" id="cd01999">
    <property type="entry name" value="ASS"/>
    <property type="match status" value="1"/>
</dbReference>
<dbReference type="GO" id="GO:0006526">
    <property type="term" value="P:L-arginine biosynthetic process"/>
    <property type="evidence" value="ECO:0007669"/>
    <property type="project" value="UniProtKB-UniRule"/>
</dbReference>
<keyword evidence="8 9" id="KW-0067">ATP-binding</keyword>
<feature type="binding site" evidence="9">
    <location>
        <position position="90"/>
    </location>
    <ligand>
        <name>L-citrulline</name>
        <dbReference type="ChEBI" id="CHEBI:57743"/>
    </ligand>
</feature>
<dbReference type="SUPFAM" id="SSF52402">
    <property type="entry name" value="Adenine nucleotide alpha hydrolases-like"/>
    <property type="match status" value="1"/>
</dbReference>
<dbReference type="HAMAP" id="MF_00005">
    <property type="entry name" value="Arg_succ_synth_type1"/>
    <property type="match status" value="1"/>
</dbReference>
<feature type="domain" description="Arginosuccinate synthase C-terminal" evidence="11">
    <location>
        <begin position="181"/>
        <end position="400"/>
    </location>
</feature>
<dbReference type="Gene3D" id="3.90.1260.10">
    <property type="entry name" value="Argininosuccinate synthetase, chain A, domain 2"/>
    <property type="match status" value="1"/>
</dbReference>
<evidence type="ECO:0000256" key="3">
    <source>
        <dbReference type="ARBA" id="ARBA00012286"/>
    </source>
</evidence>
<sequence>MAQSAVKKVVLAYSGGLDTSVILKWLQEEYGCEVVTFTADIGQGEELEPARAKATAAGIKEIYIDDLREEFVRDFVFPMFRANAIYEGEYLLGTSIARPLIAKRLIEIAAETGADAISHGATGKGNDQVRFELGAYALNPEIKIIAPWREWDLLSREKLMTYAEQHGIAVEMKRDGTKSPYSMDANLLHISYEGYDLEDPWVEPGQDMWRWSVSPEQAPDTPRTLELTYAQGDIVAIDGKAMSPAEVLAELNRIGGEHGIGRADIVENRYVGMKSRGCYETPGGTIMLKAHRAIESLTLDREAAHLKDELMPRYASLIYNGYWFSPEREMLQAAIDKTQTVVNGVVRLKLYKGNVMVAGRKSETNSLFDSSIATFEEDAGAYDQKDATGFIRLNALRLRVQGRMKK</sequence>
<gene>
    <name evidence="9" type="primary">argG</name>
    <name evidence="12" type="ORF">G3480_03070</name>
</gene>
<dbReference type="SUPFAM" id="SSF69864">
    <property type="entry name" value="Argininosuccinate synthetase, C-terminal domain"/>
    <property type="match status" value="1"/>
</dbReference>
<comment type="pathway">
    <text evidence="1 9">Amino-acid biosynthesis; L-arginine biosynthesis; L-arginine from L-ornithine and carbamoyl phosphate: step 2/3.</text>
</comment>
<keyword evidence="6 9" id="KW-0028">Amino-acid biosynthesis</keyword>
<feature type="binding site" evidence="9">
    <location>
        <position position="126"/>
    </location>
    <ligand>
        <name>L-aspartate</name>
        <dbReference type="ChEBI" id="CHEBI:29991"/>
    </ligand>
</feature>
<dbReference type="GO" id="GO:0000050">
    <property type="term" value="P:urea cycle"/>
    <property type="evidence" value="ECO:0007669"/>
    <property type="project" value="TreeGrafter"/>
</dbReference>
<comment type="catalytic activity">
    <reaction evidence="9">
        <text>L-citrulline + L-aspartate + ATP = 2-(N(omega)-L-arginino)succinate + AMP + diphosphate + H(+)</text>
        <dbReference type="Rhea" id="RHEA:10932"/>
        <dbReference type="ChEBI" id="CHEBI:15378"/>
        <dbReference type="ChEBI" id="CHEBI:29991"/>
        <dbReference type="ChEBI" id="CHEBI:30616"/>
        <dbReference type="ChEBI" id="CHEBI:33019"/>
        <dbReference type="ChEBI" id="CHEBI:57472"/>
        <dbReference type="ChEBI" id="CHEBI:57743"/>
        <dbReference type="ChEBI" id="CHEBI:456215"/>
        <dbReference type="EC" id="6.3.4.5"/>
    </reaction>
</comment>
<dbReference type="PANTHER" id="PTHR11587">
    <property type="entry name" value="ARGININOSUCCINATE SYNTHASE"/>
    <property type="match status" value="1"/>
</dbReference>
<dbReference type="NCBIfam" id="NF001770">
    <property type="entry name" value="PRK00509.1"/>
    <property type="match status" value="1"/>
</dbReference>
<feature type="binding site" evidence="9">
    <location>
        <position position="130"/>
    </location>
    <ligand>
        <name>L-citrulline</name>
        <dbReference type="ChEBI" id="CHEBI:57743"/>
    </ligand>
</feature>
<evidence type="ECO:0000313" key="13">
    <source>
        <dbReference type="Proteomes" id="UP000471640"/>
    </source>
</evidence>
<feature type="binding site" evidence="9">
    <location>
        <position position="39"/>
    </location>
    <ligand>
        <name>ATP</name>
        <dbReference type="ChEBI" id="CHEBI:30616"/>
    </ligand>
</feature>
<evidence type="ECO:0000256" key="9">
    <source>
        <dbReference type="HAMAP-Rule" id="MF_00005"/>
    </source>
</evidence>
<keyword evidence="5 9" id="KW-0436">Ligase</keyword>
<comment type="similarity">
    <text evidence="9">Belongs to the argininosuccinate synthase family. Type 1 subfamily.</text>
</comment>
<dbReference type="InterPro" id="IPR048268">
    <property type="entry name" value="Arginosuc_syn_C"/>
</dbReference>
<evidence type="ECO:0000256" key="8">
    <source>
        <dbReference type="ARBA" id="ARBA00022840"/>
    </source>
</evidence>
<reference evidence="12 13" key="2">
    <citation type="submission" date="2020-02" db="EMBL/GenBank/DDBJ databases">
        <title>Genome sequences of Thiorhodococcus mannitoliphagus and Thiorhodococcus minor, purple sulfur photosynthetic bacteria in the gammaproteobacterial family, Chromatiaceae.</title>
        <authorList>
            <person name="Aviles F.A."/>
            <person name="Meyer T.E."/>
            <person name="Kyndt J.A."/>
        </authorList>
    </citation>
    <scope>NUCLEOTIDE SEQUENCE [LARGE SCALE GENOMIC DNA]</scope>
    <source>
        <strain evidence="12 13">DSM 18266</strain>
    </source>
</reference>
<dbReference type="PANTHER" id="PTHR11587:SF2">
    <property type="entry name" value="ARGININOSUCCINATE SYNTHASE"/>
    <property type="match status" value="1"/>
</dbReference>
<feature type="binding site" evidence="9">
    <location>
        <begin position="12"/>
        <end position="20"/>
    </location>
    <ligand>
        <name>ATP</name>
        <dbReference type="ChEBI" id="CHEBI:30616"/>
    </ligand>
</feature>
<feature type="binding site" evidence="9">
    <location>
        <position position="182"/>
    </location>
    <ligand>
        <name>L-citrulline</name>
        <dbReference type="ChEBI" id="CHEBI:57743"/>
    </ligand>
</feature>
<evidence type="ECO:0000256" key="2">
    <source>
        <dbReference type="ARBA" id="ARBA00011881"/>
    </source>
</evidence>
<evidence type="ECO:0000256" key="7">
    <source>
        <dbReference type="ARBA" id="ARBA00022741"/>
    </source>
</evidence>
<keyword evidence="9" id="KW-0963">Cytoplasm</keyword>
<dbReference type="NCBIfam" id="TIGR00032">
    <property type="entry name" value="argG"/>
    <property type="match status" value="1"/>
</dbReference>
<dbReference type="GO" id="GO:0005524">
    <property type="term" value="F:ATP binding"/>
    <property type="evidence" value="ECO:0007669"/>
    <property type="project" value="UniProtKB-UniRule"/>
</dbReference>
<feature type="binding site" evidence="9">
    <location>
        <position position="127"/>
    </location>
    <ligand>
        <name>L-aspartate</name>
        <dbReference type="ChEBI" id="CHEBI:29991"/>
    </ligand>
</feature>
<keyword evidence="7 9" id="KW-0547">Nucleotide-binding</keyword>
<evidence type="ECO:0000259" key="11">
    <source>
        <dbReference type="Pfam" id="PF20979"/>
    </source>
</evidence>